<feature type="compositionally biased region" description="Basic and acidic residues" evidence="2">
    <location>
        <begin position="408"/>
        <end position="420"/>
    </location>
</feature>
<organism evidence="4 5">
    <name type="scientific">Geotrichum candidum</name>
    <name type="common">Oospora lactis</name>
    <name type="synonym">Dipodascus geotrichum</name>
    <dbReference type="NCBI Taxonomy" id="1173061"/>
    <lineage>
        <taxon>Eukaryota</taxon>
        <taxon>Fungi</taxon>
        <taxon>Dikarya</taxon>
        <taxon>Ascomycota</taxon>
        <taxon>Saccharomycotina</taxon>
        <taxon>Dipodascomycetes</taxon>
        <taxon>Dipodascales</taxon>
        <taxon>Dipodascaceae</taxon>
        <taxon>Geotrichum</taxon>
    </lineage>
</organism>
<evidence type="ECO:0000313" key="4">
    <source>
        <dbReference type="EMBL" id="CDO54545.1"/>
    </source>
</evidence>
<gene>
    <name evidence="4" type="ORF">BN980_GECA08s00824g</name>
</gene>
<dbReference type="GO" id="GO:0070880">
    <property type="term" value="P:fungal-type cell wall beta-glucan biosynthetic process"/>
    <property type="evidence" value="ECO:0007669"/>
    <property type="project" value="TreeGrafter"/>
</dbReference>
<dbReference type="EMBL" id="CCBN010000008">
    <property type="protein sequence ID" value="CDO54545.1"/>
    <property type="molecule type" value="Genomic_DNA"/>
</dbReference>
<dbReference type="GO" id="GO:0043332">
    <property type="term" value="C:mating projection tip"/>
    <property type="evidence" value="ECO:0007669"/>
    <property type="project" value="TreeGrafter"/>
</dbReference>
<name>A0A0J9XBG8_GEOCN</name>
<evidence type="ECO:0000313" key="5">
    <source>
        <dbReference type="Proteomes" id="UP000242525"/>
    </source>
</evidence>
<dbReference type="InterPro" id="IPR051873">
    <property type="entry name" value="KNR4/SMI1_regulator"/>
</dbReference>
<dbReference type="InterPro" id="IPR018958">
    <property type="entry name" value="Knr4/Smi1-like_dom"/>
</dbReference>
<dbReference type="PANTHER" id="PTHR47432:SF1">
    <property type="entry name" value="CELL WALL ASSEMBLY REGULATOR SMI1"/>
    <property type="match status" value="1"/>
</dbReference>
<protein>
    <submittedName>
        <fullName evidence="4">Similar to Saccharomyces cerevisiae YGR229C SMI1 Protein involved in the regulation of cell wall synthesis</fullName>
    </submittedName>
</protein>
<comment type="caution">
    <text evidence="4">The sequence shown here is derived from an EMBL/GenBank/DDBJ whole genome shotgun (WGS) entry which is preliminary data.</text>
</comment>
<keyword evidence="5" id="KW-1185">Reference proteome</keyword>
<reference evidence="4" key="1">
    <citation type="submission" date="2014-03" db="EMBL/GenBank/DDBJ databases">
        <authorList>
            <person name="Casaregola S."/>
        </authorList>
    </citation>
    <scope>NUCLEOTIDE SEQUENCE [LARGE SCALE GENOMIC DNA]</scope>
    <source>
        <strain evidence="4">CLIB 918</strain>
    </source>
</reference>
<dbReference type="InterPro" id="IPR037883">
    <property type="entry name" value="Knr4/Smi1-like_sf"/>
</dbReference>
<evidence type="ECO:0000256" key="2">
    <source>
        <dbReference type="SAM" id="MobiDB-lite"/>
    </source>
</evidence>
<dbReference type="STRING" id="1173061.A0A0J9XBG8"/>
<dbReference type="PIRSF" id="PIRSF017023">
    <property type="entry name" value="KNR4"/>
    <property type="match status" value="1"/>
</dbReference>
<feature type="domain" description="Knr4/Smi1-like" evidence="3">
    <location>
        <begin position="94"/>
        <end position="268"/>
    </location>
</feature>
<evidence type="ECO:0000259" key="3">
    <source>
        <dbReference type="SMART" id="SM00860"/>
    </source>
</evidence>
<evidence type="ECO:0000256" key="1">
    <source>
        <dbReference type="ARBA" id="ARBA00005303"/>
    </source>
</evidence>
<dbReference type="Proteomes" id="UP000242525">
    <property type="component" value="Unassembled WGS sequence"/>
</dbReference>
<dbReference type="InterPro" id="IPR009203">
    <property type="entry name" value="Knr4/Smi1"/>
</dbReference>
<proteinExistence type="inferred from homology"/>
<dbReference type="SMART" id="SM00860">
    <property type="entry name" value="SMI1_KNR4"/>
    <property type="match status" value="1"/>
</dbReference>
<dbReference type="PANTHER" id="PTHR47432">
    <property type="entry name" value="CELL WALL ASSEMBLY REGULATOR SMI1"/>
    <property type="match status" value="1"/>
</dbReference>
<sequence length="420" mass="46234">MKKFVNLCQALYYNITTNDRYAEFTPLDKSTPTASNPPLVLNGNENTPNQTSTNLRPFILSSLPIAPDSGFSWQRIDRWLKKHYIELAEQMGSPATKADLCAFEADLGFQLPSDVRLSFCTHDGQELDVIGTDTIVTGIFGPGVFFGAILLSLEAAAVEQQVWCNVASLLKRYTAYYSTLSALQKSFDAKSERVIEWLGHQASVPAGAIHCTYAHPCWLPLVTDGSGNNISVDLAPGPAGRWGQIILCGRDFDTKYVVAPSWAAFLAQFADDLENGKHLVLSSASSSVDSIGYDGAVDDNGIEDGALVFIAQNGRPQSYFNVLKRRAQRLHQTISTSQTASDYSTNSNLFPPYVASPTRPIPASRNVKPITNKTLSEIWNRRPTRAPEVRCHVTVTSTNSLGEEDEEKDRTKDSQFIRTK</sequence>
<comment type="similarity">
    <text evidence="1">Belongs to the KNR4/SMI1 family.</text>
</comment>
<accession>A0A0J9XBG8</accession>
<dbReference type="AlphaFoldDB" id="A0A0J9XBG8"/>
<dbReference type="OrthoDB" id="2305498at2759"/>
<dbReference type="Pfam" id="PF09346">
    <property type="entry name" value="SMI1_KNR4"/>
    <property type="match status" value="1"/>
</dbReference>
<dbReference type="SUPFAM" id="SSF160631">
    <property type="entry name" value="SMI1/KNR4-like"/>
    <property type="match status" value="1"/>
</dbReference>
<feature type="region of interest" description="Disordered" evidence="2">
    <location>
        <begin position="395"/>
        <end position="420"/>
    </location>
</feature>